<dbReference type="InterPro" id="IPR056504">
    <property type="entry name" value="HTH_HVO_0163_N"/>
</dbReference>
<protein>
    <submittedName>
        <fullName evidence="2">Regulatory protein, arsR family</fullName>
    </submittedName>
</protein>
<sequence length="179" mass="21113">MTDSDPGDEPELELQSRRTIYQHVRDSPGTHFRALLDGLEYAQGTLQYHLRWLEDQGLLEESDDGKYTRYYPAEEFDEIDQAVMNALRREYARRIIAHLVVEGALSTAALSDRLERSPSTVSWHLSKLEEADLVTKERQGRSVEYELRDPERVQYLYTVHRRTFTDRVVDRLFDLWDSY</sequence>
<dbReference type="Proteomes" id="UP000199320">
    <property type="component" value="Unassembled WGS sequence"/>
</dbReference>
<dbReference type="InterPro" id="IPR001845">
    <property type="entry name" value="HTH_ArsR_DNA-bd_dom"/>
</dbReference>
<accession>A0A1G6IT95</accession>
<dbReference type="SUPFAM" id="SSF46785">
    <property type="entry name" value="Winged helix' DNA-binding domain"/>
    <property type="match status" value="2"/>
</dbReference>
<dbReference type="PROSITE" id="PS50987">
    <property type="entry name" value="HTH_ARSR_2"/>
    <property type="match status" value="1"/>
</dbReference>
<dbReference type="Gene3D" id="1.10.10.10">
    <property type="entry name" value="Winged helix-like DNA-binding domain superfamily/Winged helix DNA-binding domain"/>
    <property type="match status" value="2"/>
</dbReference>
<dbReference type="OrthoDB" id="28610at2157"/>
<dbReference type="NCBIfam" id="NF033788">
    <property type="entry name" value="HTH_metalloreg"/>
    <property type="match status" value="1"/>
</dbReference>
<dbReference type="Proteomes" id="UP000324021">
    <property type="component" value="Unassembled WGS sequence"/>
</dbReference>
<dbReference type="EMBL" id="FMZP01000001">
    <property type="protein sequence ID" value="SDC09653.1"/>
    <property type="molecule type" value="Genomic_DNA"/>
</dbReference>
<dbReference type="RefSeq" id="WP_092929505.1">
    <property type="nucleotide sequence ID" value="NZ_FMZP01000001.1"/>
</dbReference>
<reference evidence="3" key="2">
    <citation type="submission" date="2016-10" db="EMBL/GenBank/DDBJ databases">
        <authorList>
            <person name="de Groot N.N."/>
        </authorList>
    </citation>
    <scope>NUCLEOTIDE SEQUENCE [LARGE SCALE GENOMIC DNA]</scope>
    <source>
        <strain evidence="3">CDM_6</strain>
    </source>
</reference>
<dbReference type="GO" id="GO:0003700">
    <property type="term" value="F:DNA-binding transcription factor activity"/>
    <property type="evidence" value="ECO:0007669"/>
    <property type="project" value="InterPro"/>
</dbReference>
<gene>
    <name evidence="3" type="ORF">SAMN04488694_10215</name>
    <name evidence="2" type="ORF">SAMN05192552_1001358</name>
</gene>
<evidence type="ECO:0000259" key="1">
    <source>
        <dbReference type="PROSITE" id="PS50987"/>
    </source>
</evidence>
<evidence type="ECO:0000313" key="2">
    <source>
        <dbReference type="EMBL" id="SDC09653.1"/>
    </source>
</evidence>
<dbReference type="SMART" id="SM00418">
    <property type="entry name" value="HTH_ARSR"/>
    <property type="match status" value="2"/>
</dbReference>
<evidence type="ECO:0000313" key="3">
    <source>
        <dbReference type="EMBL" id="SES82207.1"/>
    </source>
</evidence>
<evidence type="ECO:0000313" key="4">
    <source>
        <dbReference type="Proteomes" id="UP000199320"/>
    </source>
</evidence>
<dbReference type="AlphaFoldDB" id="A0A1G6IT95"/>
<name>A0A1G6IT95_9EURY</name>
<dbReference type="Pfam" id="PF24266">
    <property type="entry name" value="HTH_HVO_0163_N"/>
    <property type="match status" value="1"/>
</dbReference>
<reference evidence="4 5" key="1">
    <citation type="submission" date="2016-10" db="EMBL/GenBank/DDBJ databases">
        <authorList>
            <person name="Varghese N."/>
            <person name="Submissions S."/>
        </authorList>
    </citation>
    <scope>NUCLEOTIDE SEQUENCE [LARGE SCALE GENOMIC DNA]</scope>
    <source>
        <strain evidence="2 5">CDM_1</strain>
        <strain evidence="4">CDM_6</strain>
    </source>
</reference>
<organism evidence="2 5">
    <name type="scientific">Natrinema hispanicum</name>
    <dbReference type="NCBI Taxonomy" id="392421"/>
    <lineage>
        <taxon>Archaea</taxon>
        <taxon>Methanobacteriati</taxon>
        <taxon>Methanobacteriota</taxon>
        <taxon>Stenosarchaea group</taxon>
        <taxon>Halobacteria</taxon>
        <taxon>Halobacteriales</taxon>
        <taxon>Natrialbaceae</taxon>
        <taxon>Natrinema</taxon>
    </lineage>
</organism>
<keyword evidence="4" id="KW-1185">Reference proteome</keyword>
<dbReference type="PANTHER" id="PTHR36216">
    <property type="entry name" value="TRANSCRIPTIONAL REGULATOR, TRMB"/>
    <property type="match status" value="1"/>
</dbReference>
<dbReference type="CDD" id="cd00090">
    <property type="entry name" value="HTH_ARSR"/>
    <property type="match status" value="2"/>
</dbReference>
<dbReference type="EMBL" id="FOIC01000002">
    <property type="protein sequence ID" value="SES82207.1"/>
    <property type="molecule type" value="Genomic_DNA"/>
</dbReference>
<dbReference type="PANTHER" id="PTHR36216:SF1">
    <property type="entry name" value="HTH ARSR-TYPE DOMAIN-CONTAINING PROTEIN"/>
    <property type="match status" value="1"/>
</dbReference>
<dbReference type="InterPro" id="IPR011991">
    <property type="entry name" value="ArsR-like_HTH"/>
</dbReference>
<dbReference type="Pfam" id="PF12840">
    <property type="entry name" value="HTH_20"/>
    <property type="match status" value="1"/>
</dbReference>
<feature type="domain" description="HTH arsR-type" evidence="1">
    <location>
        <begin position="72"/>
        <end position="167"/>
    </location>
</feature>
<proteinExistence type="predicted"/>
<evidence type="ECO:0000313" key="5">
    <source>
        <dbReference type="Proteomes" id="UP000324021"/>
    </source>
</evidence>
<dbReference type="InterPro" id="IPR036388">
    <property type="entry name" value="WH-like_DNA-bd_sf"/>
</dbReference>
<dbReference type="STRING" id="392421.SAMN04488694_10215"/>
<dbReference type="InterPro" id="IPR036390">
    <property type="entry name" value="WH_DNA-bd_sf"/>
</dbReference>